<sequence>MHYLRLTSIAVLLTASCAASATSFVVTTDTLGSATVGTTDTTSDISSSFGDDKIVLAARDDAASFVASQGEIRGARLEAALQHIRQQAPQLQADDLQLAQAILVL</sequence>
<dbReference type="AlphaFoldDB" id="A0A7W4D9Z0"/>
<keyword evidence="3" id="KW-1185">Reference proteome</keyword>
<dbReference type="RefSeq" id="WP_182832706.1">
    <property type="nucleotide sequence ID" value="NZ_JACJFN010000001.1"/>
</dbReference>
<evidence type="ECO:0000313" key="3">
    <source>
        <dbReference type="Proteomes" id="UP000581189"/>
    </source>
</evidence>
<protein>
    <submittedName>
        <fullName evidence="2">DUF2388 domain-containing protein</fullName>
    </submittedName>
</protein>
<name>A0A7W4D9Z0_9GAMM</name>
<accession>A0A7W4D9Z0</accession>
<dbReference type="NCBIfam" id="TIGR02448">
    <property type="entry name" value="conserverd hypothetical protein"/>
    <property type="match status" value="1"/>
</dbReference>
<feature type="chain" id="PRO_5030759621" evidence="1">
    <location>
        <begin position="22"/>
        <end position="105"/>
    </location>
</feature>
<organism evidence="2 3">
    <name type="scientific">Aquipseudomonas guryensis</name>
    <dbReference type="NCBI Taxonomy" id="2759165"/>
    <lineage>
        <taxon>Bacteria</taxon>
        <taxon>Pseudomonadati</taxon>
        <taxon>Pseudomonadota</taxon>
        <taxon>Gammaproteobacteria</taxon>
        <taxon>Pseudomonadales</taxon>
        <taxon>Pseudomonadaceae</taxon>
        <taxon>Aquipseudomonas</taxon>
    </lineage>
</organism>
<feature type="signal peptide" evidence="1">
    <location>
        <begin position="1"/>
        <end position="21"/>
    </location>
</feature>
<evidence type="ECO:0000256" key="1">
    <source>
        <dbReference type="SAM" id="SignalP"/>
    </source>
</evidence>
<evidence type="ECO:0000313" key="2">
    <source>
        <dbReference type="EMBL" id="MBB1518688.1"/>
    </source>
</evidence>
<comment type="caution">
    <text evidence="2">The sequence shown here is derived from an EMBL/GenBank/DDBJ whole genome shotgun (WGS) entry which is preliminary data.</text>
</comment>
<reference evidence="2 3" key="1">
    <citation type="submission" date="2020-08" db="EMBL/GenBank/DDBJ databases">
        <authorList>
            <person name="Kim C.M."/>
        </authorList>
    </citation>
    <scope>NUCLEOTIDE SEQUENCE [LARGE SCALE GENOMIC DNA]</scope>
    <source>
        <strain evidence="2 3">SR9</strain>
    </source>
</reference>
<proteinExistence type="predicted"/>
<dbReference type="Proteomes" id="UP000581189">
    <property type="component" value="Unassembled WGS sequence"/>
</dbReference>
<dbReference type="Pfam" id="PF09498">
    <property type="entry name" value="DUF2388"/>
    <property type="match status" value="1"/>
</dbReference>
<keyword evidence="1" id="KW-0732">Signal</keyword>
<dbReference type="PROSITE" id="PS51257">
    <property type="entry name" value="PROKAR_LIPOPROTEIN"/>
    <property type="match status" value="1"/>
</dbReference>
<dbReference type="EMBL" id="JACJFN010000001">
    <property type="protein sequence ID" value="MBB1518688.1"/>
    <property type="molecule type" value="Genomic_DNA"/>
</dbReference>
<gene>
    <name evidence="2" type="ORF">H3H45_05505</name>
</gene>
<dbReference type="InterPro" id="IPR012661">
    <property type="entry name" value="CHP02448"/>
</dbReference>